<evidence type="ECO:0000256" key="3">
    <source>
        <dbReference type="ARBA" id="ARBA00022833"/>
    </source>
</evidence>
<dbReference type="Pfam" id="PF00097">
    <property type="entry name" value="zf-C3HC4"/>
    <property type="match status" value="1"/>
</dbReference>
<keyword evidence="2 4" id="KW-0863">Zinc-finger</keyword>
<dbReference type="PROSITE" id="PS50089">
    <property type="entry name" value="ZF_RING_2"/>
    <property type="match status" value="1"/>
</dbReference>
<evidence type="ECO:0000259" key="5">
    <source>
        <dbReference type="PROSITE" id="PS50089"/>
    </source>
</evidence>
<dbReference type="InterPro" id="IPR047153">
    <property type="entry name" value="TRIM45/56/19-like"/>
</dbReference>
<dbReference type="EMBL" id="CAXKWB010061176">
    <property type="protein sequence ID" value="CAL4184005.1"/>
    <property type="molecule type" value="Genomic_DNA"/>
</dbReference>
<evidence type="ECO:0000256" key="4">
    <source>
        <dbReference type="PROSITE-ProRule" id="PRU00175"/>
    </source>
</evidence>
<dbReference type="GO" id="GO:0061630">
    <property type="term" value="F:ubiquitin protein ligase activity"/>
    <property type="evidence" value="ECO:0007669"/>
    <property type="project" value="TreeGrafter"/>
</dbReference>
<sequence length="143" mass="15831">AMDELNCTVCQEQFDETNHIPRTLRCGHTCCGPCLAVVISGPREQRHCPECRHILQANQVSHYPISITLLRLVRALAGGSNPTRAQGPEPNVGTCRTHGIPLYFRCMKCNVWLCCTCRSTHNLGRPCTIISVSAALPVYKQSQ</sequence>
<name>A0AAV2SH21_MEGNR</name>
<dbReference type="GO" id="GO:0008270">
    <property type="term" value="F:zinc ion binding"/>
    <property type="evidence" value="ECO:0007669"/>
    <property type="project" value="UniProtKB-KW"/>
</dbReference>
<evidence type="ECO:0000256" key="1">
    <source>
        <dbReference type="ARBA" id="ARBA00022723"/>
    </source>
</evidence>
<accession>A0AAV2SH21</accession>
<gene>
    <name evidence="6" type="ORF">MNOR_LOCUS35749</name>
</gene>
<keyword evidence="1" id="KW-0479">Metal-binding</keyword>
<comment type="caution">
    <text evidence="6">The sequence shown here is derived from an EMBL/GenBank/DDBJ whole genome shotgun (WGS) entry which is preliminary data.</text>
</comment>
<evidence type="ECO:0000313" key="6">
    <source>
        <dbReference type="EMBL" id="CAL4184005.1"/>
    </source>
</evidence>
<proteinExistence type="predicted"/>
<dbReference type="InterPro" id="IPR018957">
    <property type="entry name" value="Znf_C3HC4_RING-type"/>
</dbReference>
<dbReference type="Gene3D" id="3.30.40.10">
    <property type="entry name" value="Zinc/RING finger domain, C3HC4 (zinc finger)"/>
    <property type="match status" value="1"/>
</dbReference>
<dbReference type="PANTHER" id="PTHR25462:SF291">
    <property type="entry name" value="E3 UBIQUITIN-PROTEIN LIGASE TRIM45"/>
    <property type="match status" value="1"/>
</dbReference>
<dbReference type="SUPFAM" id="SSF57845">
    <property type="entry name" value="B-box zinc-binding domain"/>
    <property type="match status" value="1"/>
</dbReference>
<dbReference type="Proteomes" id="UP001497623">
    <property type="component" value="Unassembled WGS sequence"/>
</dbReference>
<feature type="non-terminal residue" evidence="6">
    <location>
        <position position="1"/>
    </location>
</feature>
<dbReference type="PANTHER" id="PTHR25462">
    <property type="entry name" value="BONUS, ISOFORM C-RELATED"/>
    <property type="match status" value="1"/>
</dbReference>
<evidence type="ECO:0000313" key="7">
    <source>
        <dbReference type="Proteomes" id="UP001497623"/>
    </source>
</evidence>
<dbReference type="InterPro" id="IPR001841">
    <property type="entry name" value="Znf_RING"/>
</dbReference>
<feature type="domain" description="RING-type" evidence="5">
    <location>
        <begin position="7"/>
        <end position="52"/>
    </location>
</feature>
<protein>
    <recommendedName>
        <fullName evidence="5">RING-type domain-containing protein</fullName>
    </recommendedName>
</protein>
<reference evidence="6 7" key="1">
    <citation type="submission" date="2024-05" db="EMBL/GenBank/DDBJ databases">
        <authorList>
            <person name="Wallberg A."/>
        </authorList>
    </citation>
    <scope>NUCLEOTIDE SEQUENCE [LARGE SCALE GENOMIC DNA]</scope>
</reference>
<evidence type="ECO:0000256" key="2">
    <source>
        <dbReference type="ARBA" id="ARBA00022771"/>
    </source>
</evidence>
<dbReference type="InterPro" id="IPR013083">
    <property type="entry name" value="Znf_RING/FYVE/PHD"/>
</dbReference>
<dbReference type="AlphaFoldDB" id="A0AAV2SH21"/>
<dbReference type="SMART" id="SM00184">
    <property type="entry name" value="RING"/>
    <property type="match status" value="1"/>
</dbReference>
<organism evidence="6 7">
    <name type="scientific">Meganyctiphanes norvegica</name>
    <name type="common">Northern krill</name>
    <name type="synonym">Thysanopoda norvegica</name>
    <dbReference type="NCBI Taxonomy" id="48144"/>
    <lineage>
        <taxon>Eukaryota</taxon>
        <taxon>Metazoa</taxon>
        <taxon>Ecdysozoa</taxon>
        <taxon>Arthropoda</taxon>
        <taxon>Crustacea</taxon>
        <taxon>Multicrustacea</taxon>
        <taxon>Malacostraca</taxon>
        <taxon>Eumalacostraca</taxon>
        <taxon>Eucarida</taxon>
        <taxon>Euphausiacea</taxon>
        <taxon>Euphausiidae</taxon>
        <taxon>Meganyctiphanes</taxon>
    </lineage>
</organism>
<dbReference type="SUPFAM" id="SSF57850">
    <property type="entry name" value="RING/U-box"/>
    <property type="match status" value="1"/>
</dbReference>
<keyword evidence="7" id="KW-1185">Reference proteome</keyword>
<keyword evidence="3" id="KW-0862">Zinc</keyword>
<feature type="non-terminal residue" evidence="6">
    <location>
        <position position="143"/>
    </location>
</feature>